<proteinExistence type="predicted"/>
<dbReference type="Proteomes" id="UP001478862">
    <property type="component" value="Unassembled WGS sequence"/>
</dbReference>
<dbReference type="RefSeq" id="WP_349659886.1">
    <property type="nucleotide sequence ID" value="NZ_JBEGDG010000007.1"/>
</dbReference>
<evidence type="ECO:0000313" key="1">
    <source>
        <dbReference type="EMBL" id="MEQ6355257.1"/>
    </source>
</evidence>
<protein>
    <submittedName>
        <fullName evidence="1">Uncharacterized protein</fullName>
    </submittedName>
</protein>
<organism evidence="1 2">
    <name type="scientific">Lysinibacillus zambalensis</name>
    <dbReference type="NCBI Taxonomy" id="3160866"/>
    <lineage>
        <taxon>Bacteria</taxon>
        <taxon>Bacillati</taxon>
        <taxon>Bacillota</taxon>
        <taxon>Bacilli</taxon>
        <taxon>Bacillales</taxon>
        <taxon>Bacillaceae</taxon>
        <taxon>Lysinibacillus</taxon>
    </lineage>
</organism>
<comment type="caution">
    <text evidence="1">The sequence shown here is derived from an EMBL/GenBank/DDBJ whole genome shotgun (WGS) entry which is preliminary data.</text>
</comment>
<sequence length="45" mass="5102">MFDPAEVHDVLDRFNDIIKLGTNIVSELEKESKDTDLKVLNTLGK</sequence>
<keyword evidence="2" id="KW-1185">Reference proteome</keyword>
<evidence type="ECO:0000313" key="2">
    <source>
        <dbReference type="Proteomes" id="UP001478862"/>
    </source>
</evidence>
<dbReference type="EMBL" id="JBEGDG010000007">
    <property type="protein sequence ID" value="MEQ6355257.1"/>
    <property type="molecule type" value="Genomic_DNA"/>
</dbReference>
<reference evidence="1 2" key="1">
    <citation type="submission" date="2024-06" db="EMBL/GenBank/DDBJ databases">
        <title>Lysinibacillus zambalefons sp. nov., a Novel Firmicute Isolated from the Poon Bato Zambales Hyperalkaline Spring.</title>
        <authorList>
            <person name="Aja J.A."/>
            <person name="Lazaro J.E.H."/>
            <person name="Llorin L.D."/>
            <person name="Lim K.R."/>
            <person name="Teodosio J."/>
            <person name="Dalisay D.S."/>
        </authorList>
    </citation>
    <scope>NUCLEOTIDE SEQUENCE [LARGE SCALE GENOMIC DNA]</scope>
    <source>
        <strain evidence="1 2">M3</strain>
    </source>
</reference>
<gene>
    <name evidence="1" type="ORF">ABNX05_11565</name>
</gene>
<name>A0ABV1MRX6_9BACI</name>
<accession>A0ABV1MRX6</accession>